<comment type="caution">
    <text evidence="1">The sequence shown here is derived from an EMBL/GenBank/DDBJ whole genome shotgun (WGS) entry which is preliminary data.</text>
</comment>
<dbReference type="Proteomes" id="UP001054837">
    <property type="component" value="Unassembled WGS sequence"/>
</dbReference>
<accession>A0AAV4T2E2</accession>
<organism evidence="1 2">
    <name type="scientific">Caerostris darwini</name>
    <dbReference type="NCBI Taxonomy" id="1538125"/>
    <lineage>
        <taxon>Eukaryota</taxon>
        <taxon>Metazoa</taxon>
        <taxon>Ecdysozoa</taxon>
        <taxon>Arthropoda</taxon>
        <taxon>Chelicerata</taxon>
        <taxon>Arachnida</taxon>
        <taxon>Araneae</taxon>
        <taxon>Araneomorphae</taxon>
        <taxon>Entelegynae</taxon>
        <taxon>Araneoidea</taxon>
        <taxon>Araneidae</taxon>
        <taxon>Caerostris</taxon>
    </lineage>
</organism>
<protein>
    <submittedName>
        <fullName evidence="1">Uncharacterized protein</fullName>
    </submittedName>
</protein>
<reference evidence="1 2" key="1">
    <citation type="submission" date="2021-06" db="EMBL/GenBank/DDBJ databases">
        <title>Caerostris darwini draft genome.</title>
        <authorList>
            <person name="Kono N."/>
            <person name="Arakawa K."/>
        </authorList>
    </citation>
    <scope>NUCLEOTIDE SEQUENCE [LARGE SCALE GENOMIC DNA]</scope>
</reference>
<dbReference type="AlphaFoldDB" id="A0AAV4T2E2"/>
<evidence type="ECO:0000313" key="2">
    <source>
        <dbReference type="Proteomes" id="UP001054837"/>
    </source>
</evidence>
<evidence type="ECO:0000313" key="1">
    <source>
        <dbReference type="EMBL" id="GIY39032.1"/>
    </source>
</evidence>
<name>A0AAV4T2E2_9ARAC</name>
<sequence>MDKLLSNGKVCHGDKKSAVVSGFSFLDGLRPREYVEQLVPEVFLTPNEVGGAFQIDLDLLGQLIILGQIRQLDDDDAGNVIFKGLNVGRAELQKAPLAFQKIPEKKKESPFISIGVTRLISS</sequence>
<dbReference type="EMBL" id="BPLQ01008710">
    <property type="protein sequence ID" value="GIY39032.1"/>
    <property type="molecule type" value="Genomic_DNA"/>
</dbReference>
<proteinExistence type="predicted"/>
<gene>
    <name evidence="1" type="ORF">CDAR_397311</name>
</gene>
<keyword evidence="2" id="KW-1185">Reference proteome</keyword>